<keyword evidence="1" id="KW-0812">Transmembrane</keyword>
<feature type="transmembrane region" description="Helical" evidence="1">
    <location>
        <begin position="12"/>
        <end position="33"/>
    </location>
</feature>
<evidence type="ECO:0000313" key="3">
    <source>
        <dbReference type="Proteomes" id="UP000636661"/>
    </source>
</evidence>
<protein>
    <submittedName>
        <fullName evidence="2">Uncharacterized protein</fullName>
    </submittedName>
</protein>
<sequence>MARTGEARTPTHARLVLGVGAIGLAINVADWFVEGDPRPYHAFPLLLVLWGAADLMQGNRPDVARGVRGAAGVLMVAIGLAVGVPAAVALVRGGPVDWLDLVVGVVVALYAASVAAGWAARRRASGA</sequence>
<keyword evidence="1" id="KW-0472">Membrane</keyword>
<dbReference type="RefSeq" id="WP_189551403.1">
    <property type="nucleotide sequence ID" value="NZ_BMTP01000007.1"/>
</dbReference>
<evidence type="ECO:0000256" key="1">
    <source>
        <dbReference type="SAM" id="Phobius"/>
    </source>
</evidence>
<keyword evidence="1" id="KW-1133">Transmembrane helix</keyword>
<feature type="transmembrane region" description="Helical" evidence="1">
    <location>
        <begin position="39"/>
        <end position="57"/>
    </location>
</feature>
<proteinExistence type="predicted"/>
<comment type="caution">
    <text evidence="2">The sequence shown here is derived from an EMBL/GenBank/DDBJ whole genome shotgun (WGS) entry which is preliminary data.</text>
</comment>
<reference evidence="2" key="2">
    <citation type="submission" date="2020-09" db="EMBL/GenBank/DDBJ databases">
        <authorList>
            <person name="Sun Q."/>
            <person name="Ohkuma M."/>
        </authorList>
    </citation>
    <scope>NUCLEOTIDE SEQUENCE</scope>
    <source>
        <strain evidence="2">JCM 4391</strain>
    </source>
</reference>
<dbReference type="AlphaFoldDB" id="A0A918M486"/>
<dbReference type="EMBL" id="BMTP01000007">
    <property type="protein sequence ID" value="GGU40934.1"/>
    <property type="molecule type" value="Genomic_DNA"/>
</dbReference>
<reference evidence="2" key="1">
    <citation type="journal article" date="2014" name="Int. J. Syst. Evol. Microbiol.">
        <title>Complete genome sequence of Corynebacterium casei LMG S-19264T (=DSM 44701T), isolated from a smear-ripened cheese.</title>
        <authorList>
            <consortium name="US DOE Joint Genome Institute (JGI-PGF)"/>
            <person name="Walter F."/>
            <person name="Albersmeier A."/>
            <person name="Kalinowski J."/>
            <person name="Ruckert C."/>
        </authorList>
    </citation>
    <scope>NUCLEOTIDE SEQUENCE</scope>
    <source>
        <strain evidence="2">JCM 4391</strain>
    </source>
</reference>
<accession>A0A918M486</accession>
<feature type="transmembrane region" description="Helical" evidence="1">
    <location>
        <begin position="98"/>
        <end position="120"/>
    </location>
</feature>
<feature type="transmembrane region" description="Helical" evidence="1">
    <location>
        <begin position="69"/>
        <end position="92"/>
    </location>
</feature>
<dbReference type="Proteomes" id="UP000636661">
    <property type="component" value="Unassembled WGS sequence"/>
</dbReference>
<gene>
    <name evidence="2" type="ORF">GCM10010274_30840</name>
</gene>
<keyword evidence="3" id="KW-1185">Reference proteome</keyword>
<evidence type="ECO:0000313" key="2">
    <source>
        <dbReference type="EMBL" id="GGU40934.1"/>
    </source>
</evidence>
<name>A0A918M486_9ACTN</name>
<organism evidence="2 3">
    <name type="scientific">Streptomyces lavendofoliae</name>
    <dbReference type="NCBI Taxonomy" id="67314"/>
    <lineage>
        <taxon>Bacteria</taxon>
        <taxon>Bacillati</taxon>
        <taxon>Actinomycetota</taxon>
        <taxon>Actinomycetes</taxon>
        <taxon>Kitasatosporales</taxon>
        <taxon>Streptomycetaceae</taxon>
        <taxon>Streptomyces</taxon>
    </lineage>
</organism>